<dbReference type="GO" id="GO:0005634">
    <property type="term" value="C:nucleus"/>
    <property type="evidence" value="ECO:0007669"/>
    <property type="project" value="UniProtKB-SubCell"/>
</dbReference>
<protein>
    <recommendedName>
        <fullName evidence="7">HTH myb-type domain-containing protein</fullName>
    </recommendedName>
</protein>
<name>A0A068UDA6_COFCA</name>
<dbReference type="Pfam" id="PF14379">
    <property type="entry name" value="Myb_CC_LHEQLE"/>
    <property type="match status" value="1"/>
</dbReference>
<evidence type="ECO:0000256" key="5">
    <source>
        <dbReference type="ARBA" id="ARBA00023163"/>
    </source>
</evidence>
<dbReference type="InterPro" id="IPR046955">
    <property type="entry name" value="PHR1-like"/>
</dbReference>
<evidence type="ECO:0000313" key="9">
    <source>
        <dbReference type="Proteomes" id="UP000295252"/>
    </source>
</evidence>
<dbReference type="Proteomes" id="UP000295252">
    <property type="component" value="Chromosome VIII"/>
</dbReference>
<evidence type="ECO:0000256" key="6">
    <source>
        <dbReference type="ARBA" id="ARBA00023242"/>
    </source>
</evidence>
<evidence type="ECO:0000256" key="4">
    <source>
        <dbReference type="ARBA" id="ARBA00023054"/>
    </source>
</evidence>
<dbReference type="AlphaFoldDB" id="A0A068UDA6"/>
<dbReference type="OrthoDB" id="551907at2759"/>
<dbReference type="PANTHER" id="PTHR31499:SF79">
    <property type="entry name" value="HTH MYB-TYPE DOMAIN-CONTAINING PROTEIN"/>
    <property type="match status" value="1"/>
</dbReference>
<dbReference type="Gramene" id="CDP06476">
    <property type="protein sequence ID" value="CDP06476"/>
    <property type="gene ID" value="GSCOC_T00023341001"/>
</dbReference>
<gene>
    <name evidence="8" type="ORF">GSCOC_T00023341001</name>
</gene>
<dbReference type="Pfam" id="PF00249">
    <property type="entry name" value="Myb_DNA-binding"/>
    <property type="match status" value="1"/>
</dbReference>
<dbReference type="NCBIfam" id="TIGR01557">
    <property type="entry name" value="myb_SHAQKYF"/>
    <property type="match status" value="1"/>
</dbReference>
<evidence type="ECO:0000313" key="8">
    <source>
        <dbReference type="EMBL" id="CDP06476.1"/>
    </source>
</evidence>
<keyword evidence="5" id="KW-0804">Transcription</keyword>
<accession>A0A068UDA6</accession>
<dbReference type="InterPro" id="IPR025756">
    <property type="entry name" value="Myb_CC_LHEQLE"/>
</dbReference>
<keyword evidence="4" id="KW-0175">Coiled coil</keyword>
<dbReference type="InterPro" id="IPR017930">
    <property type="entry name" value="Myb_dom"/>
</dbReference>
<comment type="subcellular location">
    <subcellularLocation>
        <location evidence="1">Nucleus</location>
    </subcellularLocation>
</comment>
<dbReference type="OMA" id="FRAPKRI"/>
<keyword evidence="3" id="KW-0805">Transcription regulation</keyword>
<organism evidence="8 9">
    <name type="scientific">Coffea canephora</name>
    <name type="common">Robusta coffee</name>
    <dbReference type="NCBI Taxonomy" id="49390"/>
    <lineage>
        <taxon>Eukaryota</taxon>
        <taxon>Viridiplantae</taxon>
        <taxon>Streptophyta</taxon>
        <taxon>Embryophyta</taxon>
        <taxon>Tracheophyta</taxon>
        <taxon>Spermatophyta</taxon>
        <taxon>Magnoliopsida</taxon>
        <taxon>eudicotyledons</taxon>
        <taxon>Gunneridae</taxon>
        <taxon>Pentapetalae</taxon>
        <taxon>asterids</taxon>
        <taxon>lamiids</taxon>
        <taxon>Gentianales</taxon>
        <taxon>Rubiaceae</taxon>
        <taxon>Ixoroideae</taxon>
        <taxon>Gardenieae complex</taxon>
        <taxon>Bertiereae - Coffeeae clade</taxon>
        <taxon>Coffeeae</taxon>
        <taxon>Coffea</taxon>
    </lineage>
</organism>
<dbReference type="InterPro" id="IPR006447">
    <property type="entry name" value="Myb_dom_plants"/>
</dbReference>
<dbReference type="GO" id="GO:0003700">
    <property type="term" value="F:DNA-binding transcription factor activity"/>
    <property type="evidence" value="ECO:0007669"/>
    <property type="project" value="InterPro"/>
</dbReference>
<dbReference type="PhylomeDB" id="A0A068UDA6"/>
<dbReference type="Gene3D" id="1.10.10.60">
    <property type="entry name" value="Homeodomain-like"/>
    <property type="match status" value="1"/>
</dbReference>
<comment type="similarity">
    <text evidence="2">Belongs to the MYB-CC family.</text>
</comment>
<dbReference type="GO" id="GO:0003677">
    <property type="term" value="F:DNA binding"/>
    <property type="evidence" value="ECO:0007669"/>
    <property type="project" value="InterPro"/>
</dbReference>
<evidence type="ECO:0000256" key="2">
    <source>
        <dbReference type="ARBA" id="ARBA00006783"/>
    </source>
</evidence>
<dbReference type="PROSITE" id="PS51294">
    <property type="entry name" value="HTH_MYB"/>
    <property type="match status" value="1"/>
</dbReference>
<keyword evidence="6" id="KW-0539">Nucleus</keyword>
<sequence length="278" mass="31137">MVNATRVPEGRVAAHFYARETSEVNMGASRSDGSSKERLKWTQELHSLFEKAVNQLGGPDRATPKGILKAMGIPGLTIFHVKSHLQKYRMSKFIPESPNRGNRFERRSISEILPNFSATSGAQLNEALQMQKEVQKRLSDQLEVQRSLKMKIEAQGRFLERIANEHKNRAANAKPSKPYSPAVSLPSLCEESDSEVDRNEIRPAVAAAAAEFRAPKRIRIEDDDALLQKCNLESYNTGHQSPFLLRGLNSPCWAHEMGYPWGVATQSPMLPALYDPLN</sequence>
<dbReference type="FunFam" id="1.10.10.60:FF:000007">
    <property type="entry name" value="Two-component response regulator"/>
    <property type="match status" value="1"/>
</dbReference>
<feature type="domain" description="HTH myb-type" evidence="7">
    <location>
        <begin position="33"/>
        <end position="93"/>
    </location>
</feature>
<evidence type="ECO:0000259" key="7">
    <source>
        <dbReference type="PROSITE" id="PS51294"/>
    </source>
</evidence>
<dbReference type="PANTHER" id="PTHR31499">
    <property type="entry name" value="MYB FAMILY TRANSCRIPTION FACTOR PHL11"/>
    <property type="match status" value="1"/>
</dbReference>
<proteinExistence type="inferred from homology"/>
<reference evidence="9" key="1">
    <citation type="journal article" date="2014" name="Science">
        <title>The coffee genome provides insight into the convergent evolution of caffeine biosynthesis.</title>
        <authorList>
            <person name="Denoeud F."/>
            <person name="Carretero-Paulet L."/>
            <person name="Dereeper A."/>
            <person name="Droc G."/>
            <person name="Guyot R."/>
            <person name="Pietrella M."/>
            <person name="Zheng C."/>
            <person name="Alberti A."/>
            <person name="Anthony F."/>
            <person name="Aprea G."/>
            <person name="Aury J.M."/>
            <person name="Bento P."/>
            <person name="Bernard M."/>
            <person name="Bocs S."/>
            <person name="Campa C."/>
            <person name="Cenci A."/>
            <person name="Combes M.C."/>
            <person name="Crouzillat D."/>
            <person name="Da Silva C."/>
            <person name="Daddiego L."/>
            <person name="De Bellis F."/>
            <person name="Dussert S."/>
            <person name="Garsmeur O."/>
            <person name="Gayraud T."/>
            <person name="Guignon V."/>
            <person name="Jahn K."/>
            <person name="Jamilloux V."/>
            <person name="Joet T."/>
            <person name="Labadie K."/>
            <person name="Lan T."/>
            <person name="Leclercq J."/>
            <person name="Lepelley M."/>
            <person name="Leroy T."/>
            <person name="Li L.T."/>
            <person name="Librado P."/>
            <person name="Lopez L."/>
            <person name="Munoz A."/>
            <person name="Noel B."/>
            <person name="Pallavicini A."/>
            <person name="Perrotta G."/>
            <person name="Poncet V."/>
            <person name="Pot D."/>
            <person name="Priyono X."/>
            <person name="Rigoreau M."/>
            <person name="Rouard M."/>
            <person name="Rozas J."/>
            <person name="Tranchant-Dubreuil C."/>
            <person name="VanBuren R."/>
            <person name="Zhang Q."/>
            <person name="Andrade A.C."/>
            <person name="Argout X."/>
            <person name="Bertrand B."/>
            <person name="de Kochko A."/>
            <person name="Graziosi G."/>
            <person name="Henry R.J."/>
            <person name="Jayarama X."/>
            <person name="Ming R."/>
            <person name="Nagai C."/>
            <person name="Rounsley S."/>
            <person name="Sankoff D."/>
            <person name="Giuliano G."/>
            <person name="Albert V.A."/>
            <person name="Wincker P."/>
            <person name="Lashermes P."/>
        </authorList>
    </citation>
    <scope>NUCLEOTIDE SEQUENCE [LARGE SCALE GENOMIC DNA]</scope>
    <source>
        <strain evidence="9">cv. DH200-94</strain>
    </source>
</reference>
<evidence type="ECO:0000256" key="1">
    <source>
        <dbReference type="ARBA" id="ARBA00004123"/>
    </source>
</evidence>
<dbReference type="SUPFAM" id="SSF46689">
    <property type="entry name" value="Homeodomain-like"/>
    <property type="match status" value="1"/>
</dbReference>
<keyword evidence="9" id="KW-1185">Reference proteome</keyword>
<dbReference type="InterPro" id="IPR001005">
    <property type="entry name" value="SANT/Myb"/>
</dbReference>
<dbReference type="EMBL" id="HG739106">
    <property type="protein sequence ID" value="CDP06476.1"/>
    <property type="molecule type" value="Genomic_DNA"/>
</dbReference>
<evidence type="ECO:0000256" key="3">
    <source>
        <dbReference type="ARBA" id="ARBA00023015"/>
    </source>
</evidence>
<dbReference type="InParanoid" id="A0A068UDA6"/>
<dbReference type="InterPro" id="IPR009057">
    <property type="entry name" value="Homeodomain-like_sf"/>
</dbReference>